<keyword evidence="12" id="KW-1185">Reference proteome</keyword>
<sequence>MTRLVPYLLAIASGLALALALPLVVPFLSIREVDPAGWLELLAWVALVPAFVALRRARGAWQAARLGLAGGLAYFFAAIYWVSHAMTAFGGLSLAFSVFALSLLVLYMAAHWAAAFAVAQRIRARLGWPAWAVLPPVWVAFELSRNYLFSGFPWANVGYTQARTPAVAQLAAATGVYGIAALVVLVNAVLAEALEARRERRPLPRRALAGTAALVAAVVAGGALRVRAVRAEAAAAPSITVGVVQPNVDQSVKNAARNHRAQILARLVPPTLEADRAGADLVAWPEAAYPLYVAPDVRSFATPAAGLPPLERAHVLLGATTVEWTRGANGERVPRVGNAQFMVSPGRQVLGKYLKHHLVPFGEYVPLQRWLPFVGHLVPSLAPAEPGRELTVLEFPLATAPAAGPALASAVPGAPAEGDDAPPPASAGPVRVAPMICYDAIFPEINVAFARGEPEPELLVNPTNDAWYGYSSGPYQFLAIVRMRAVEARRAVVRPAYAGVSAVILPTGELAPGALDVGPVDPDLAPDPQEPARLLLARVPRLRGRTLYTTVGDLFAWASALVAAAALAATHPALARRVRREGRDGRSAAA</sequence>
<evidence type="ECO:0000256" key="5">
    <source>
        <dbReference type="ARBA" id="ARBA00022692"/>
    </source>
</evidence>
<keyword evidence="3 9" id="KW-1003">Cell membrane</keyword>
<dbReference type="Pfam" id="PF20154">
    <property type="entry name" value="LNT_N"/>
    <property type="match status" value="1"/>
</dbReference>
<comment type="pathway">
    <text evidence="9">Protein modification; lipoprotein biosynthesis (N-acyl transfer).</text>
</comment>
<dbReference type="InterPro" id="IPR004563">
    <property type="entry name" value="Apolipo_AcylTrfase"/>
</dbReference>
<dbReference type="PROSITE" id="PS50263">
    <property type="entry name" value="CN_HYDROLASE"/>
    <property type="match status" value="1"/>
</dbReference>
<dbReference type="InterPro" id="IPR036526">
    <property type="entry name" value="C-N_Hydrolase_sf"/>
</dbReference>
<dbReference type="GO" id="GO:0016410">
    <property type="term" value="F:N-acyltransferase activity"/>
    <property type="evidence" value="ECO:0007669"/>
    <property type="project" value="UniProtKB-UniRule"/>
</dbReference>
<evidence type="ECO:0000256" key="7">
    <source>
        <dbReference type="ARBA" id="ARBA00023136"/>
    </source>
</evidence>
<dbReference type="Gene3D" id="3.60.110.10">
    <property type="entry name" value="Carbon-nitrogen hydrolase"/>
    <property type="match status" value="1"/>
</dbReference>
<protein>
    <recommendedName>
        <fullName evidence="9">Apolipoprotein N-acyltransferase</fullName>
        <shortName evidence="9">ALP N-acyltransferase</shortName>
        <ecNumber evidence="9">2.3.1.269</ecNumber>
    </recommendedName>
</protein>
<feature type="transmembrane region" description="Helical" evidence="9">
    <location>
        <begin position="36"/>
        <end position="54"/>
    </location>
</feature>
<accession>B8JEU3</accession>
<name>B8JEU3_ANAD2</name>
<evidence type="ECO:0000256" key="6">
    <source>
        <dbReference type="ARBA" id="ARBA00022989"/>
    </source>
</evidence>
<comment type="similarity">
    <text evidence="2 9">Belongs to the CN hydrolase family. Apolipoprotein N-acyltransferase subfamily.</text>
</comment>
<evidence type="ECO:0000256" key="8">
    <source>
        <dbReference type="ARBA" id="ARBA00023315"/>
    </source>
</evidence>
<dbReference type="PANTHER" id="PTHR38686:SF1">
    <property type="entry name" value="APOLIPOPROTEIN N-ACYLTRANSFERASE"/>
    <property type="match status" value="1"/>
</dbReference>
<dbReference type="InterPro" id="IPR045378">
    <property type="entry name" value="LNT_N"/>
</dbReference>
<dbReference type="Pfam" id="PF00795">
    <property type="entry name" value="CN_hydrolase"/>
    <property type="match status" value="1"/>
</dbReference>
<dbReference type="HAMAP" id="MF_01148">
    <property type="entry name" value="Lnt"/>
    <property type="match status" value="1"/>
</dbReference>
<dbReference type="GO" id="GO:0042158">
    <property type="term" value="P:lipoprotein biosynthetic process"/>
    <property type="evidence" value="ECO:0007669"/>
    <property type="project" value="UniProtKB-UniRule"/>
</dbReference>
<proteinExistence type="inferred from homology"/>
<feature type="transmembrane region" description="Helical" evidence="9">
    <location>
        <begin position="126"/>
        <end position="148"/>
    </location>
</feature>
<evidence type="ECO:0000256" key="2">
    <source>
        <dbReference type="ARBA" id="ARBA00010065"/>
    </source>
</evidence>
<dbReference type="UniPathway" id="UPA00666"/>
<comment type="subcellular location">
    <subcellularLocation>
        <location evidence="9">Cell inner membrane</location>
        <topology evidence="9">Multi-pass membrane protein</topology>
    </subcellularLocation>
    <subcellularLocation>
        <location evidence="1">Cell membrane</location>
        <topology evidence="1">Multi-pass membrane protein</topology>
    </subcellularLocation>
</comment>
<keyword evidence="5 9" id="KW-0812">Transmembrane</keyword>
<dbReference type="GO" id="GO:0005886">
    <property type="term" value="C:plasma membrane"/>
    <property type="evidence" value="ECO:0007669"/>
    <property type="project" value="UniProtKB-SubCell"/>
</dbReference>
<evidence type="ECO:0000256" key="1">
    <source>
        <dbReference type="ARBA" id="ARBA00004651"/>
    </source>
</evidence>
<evidence type="ECO:0000256" key="3">
    <source>
        <dbReference type="ARBA" id="ARBA00022475"/>
    </source>
</evidence>
<feature type="transmembrane region" description="Helical" evidence="9">
    <location>
        <begin position="206"/>
        <end position="224"/>
    </location>
</feature>
<dbReference type="EC" id="2.3.1.269" evidence="9"/>
<dbReference type="HOGENOM" id="CLU_019563_1_2_7"/>
<gene>
    <name evidence="9" type="primary">lnt</name>
    <name evidence="11" type="ordered locus">A2cp1_2902</name>
</gene>
<dbReference type="EMBL" id="CP001359">
    <property type="protein sequence ID" value="ACL66239.1"/>
    <property type="molecule type" value="Genomic_DNA"/>
</dbReference>
<reference evidence="11" key="1">
    <citation type="submission" date="2009-01" db="EMBL/GenBank/DDBJ databases">
        <title>Complete sequence of Anaeromyxobacter dehalogenans 2CP-1.</title>
        <authorList>
            <consortium name="US DOE Joint Genome Institute"/>
            <person name="Lucas S."/>
            <person name="Copeland A."/>
            <person name="Lapidus A."/>
            <person name="Glavina del Rio T."/>
            <person name="Dalin E."/>
            <person name="Tice H."/>
            <person name="Bruce D."/>
            <person name="Goodwin L."/>
            <person name="Pitluck S."/>
            <person name="Saunders E."/>
            <person name="Brettin T."/>
            <person name="Detter J.C."/>
            <person name="Han C."/>
            <person name="Larimer F."/>
            <person name="Land M."/>
            <person name="Hauser L."/>
            <person name="Kyrpides N."/>
            <person name="Ovchinnikova G."/>
            <person name="Beliaev A.S."/>
            <person name="Richardson P."/>
        </authorList>
    </citation>
    <scope>NUCLEOTIDE SEQUENCE</scope>
    <source>
        <strain evidence="11">2CP-1</strain>
    </source>
</reference>
<dbReference type="KEGG" id="acp:A2cp1_2902"/>
<keyword evidence="9" id="KW-0997">Cell inner membrane</keyword>
<dbReference type="InterPro" id="IPR003010">
    <property type="entry name" value="C-N_Hydrolase"/>
</dbReference>
<feature type="domain" description="CN hydrolase" evidence="10">
    <location>
        <begin position="244"/>
        <end position="541"/>
    </location>
</feature>
<evidence type="ECO:0000313" key="11">
    <source>
        <dbReference type="EMBL" id="ACL66239.1"/>
    </source>
</evidence>
<feature type="transmembrane region" description="Helical" evidence="9">
    <location>
        <begin position="66"/>
        <end position="83"/>
    </location>
</feature>
<keyword evidence="4 9" id="KW-0808">Transferase</keyword>
<dbReference type="Proteomes" id="UP000007089">
    <property type="component" value="Chromosome"/>
</dbReference>
<dbReference type="CDD" id="cd07571">
    <property type="entry name" value="ALP_N-acyl_transferase"/>
    <property type="match status" value="1"/>
</dbReference>
<dbReference type="RefSeq" id="WP_012633985.1">
    <property type="nucleotide sequence ID" value="NC_011891.1"/>
</dbReference>
<comment type="catalytic activity">
    <reaction evidence="9">
        <text>N-terminal S-1,2-diacyl-sn-glyceryl-L-cysteinyl-[lipoprotein] + a glycerophospholipid = N-acyl-S-1,2-diacyl-sn-glyceryl-L-cysteinyl-[lipoprotein] + a 2-acyl-sn-glycero-3-phospholipid + H(+)</text>
        <dbReference type="Rhea" id="RHEA:48228"/>
        <dbReference type="Rhea" id="RHEA-COMP:14681"/>
        <dbReference type="Rhea" id="RHEA-COMP:14684"/>
        <dbReference type="ChEBI" id="CHEBI:15378"/>
        <dbReference type="ChEBI" id="CHEBI:136912"/>
        <dbReference type="ChEBI" id="CHEBI:140656"/>
        <dbReference type="ChEBI" id="CHEBI:140657"/>
        <dbReference type="ChEBI" id="CHEBI:140660"/>
        <dbReference type="EC" id="2.3.1.269"/>
    </reaction>
</comment>
<evidence type="ECO:0000313" key="12">
    <source>
        <dbReference type="Proteomes" id="UP000007089"/>
    </source>
</evidence>
<keyword evidence="8 9" id="KW-0012">Acyltransferase</keyword>
<comment type="function">
    <text evidence="9">Catalyzes the phospholipid dependent N-acylation of the N-terminal cysteine of apolipoprotein, the last step in lipoprotein maturation.</text>
</comment>
<keyword evidence="7 9" id="KW-0472">Membrane</keyword>
<dbReference type="SUPFAM" id="SSF56317">
    <property type="entry name" value="Carbon-nitrogen hydrolase"/>
    <property type="match status" value="1"/>
</dbReference>
<organism evidence="11 12">
    <name type="scientific">Anaeromyxobacter dehalogenans (strain ATCC BAA-258 / DSM 21875 / 2CP-1)</name>
    <dbReference type="NCBI Taxonomy" id="455488"/>
    <lineage>
        <taxon>Bacteria</taxon>
        <taxon>Pseudomonadati</taxon>
        <taxon>Myxococcota</taxon>
        <taxon>Myxococcia</taxon>
        <taxon>Myxococcales</taxon>
        <taxon>Cystobacterineae</taxon>
        <taxon>Anaeromyxobacteraceae</taxon>
        <taxon>Anaeromyxobacter</taxon>
    </lineage>
</organism>
<evidence type="ECO:0000259" key="10">
    <source>
        <dbReference type="PROSITE" id="PS50263"/>
    </source>
</evidence>
<feature type="transmembrane region" description="Helical" evidence="9">
    <location>
        <begin position="89"/>
        <end position="114"/>
    </location>
</feature>
<evidence type="ECO:0000256" key="4">
    <source>
        <dbReference type="ARBA" id="ARBA00022679"/>
    </source>
</evidence>
<dbReference type="NCBIfam" id="TIGR00546">
    <property type="entry name" value="lnt"/>
    <property type="match status" value="1"/>
</dbReference>
<evidence type="ECO:0000256" key="9">
    <source>
        <dbReference type="HAMAP-Rule" id="MF_01148"/>
    </source>
</evidence>
<dbReference type="PANTHER" id="PTHR38686">
    <property type="entry name" value="APOLIPOPROTEIN N-ACYLTRANSFERASE"/>
    <property type="match status" value="1"/>
</dbReference>
<feature type="transmembrane region" description="Helical" evidence="9">
    <location>
        <begin position="168"/>
        <end position="194"/>
    </location>
</feature>
<dbReference type="AlphaFoldDB" id="B8JEU3"/>
<keyword evidence="6 9" id="KW-1133">Transmembrane helix</keyword>